<dbReference type="EMBL" id="OW152820">
    <property type="protein sequence ID" value="CAH2074881.1"/>
    <property type="molecule type" value="Genomic_DNA"/>
</dbReference>
<evidence type="ECO:0000313" key="2">
    <source>
        <dbReference type="Proteomes" id="UP000837857"/>
    </source>
</evidence>
<gene>
    <name evidence="1" type="ORF">IPOD504_LOCUS16298</name>
</gene>
<organism evidence="1 2">
    <name type="scientific">Iphiclides podalirius</name>
    <name type="common">scarce swallowtail</name>
    <dbReference type="NCBI Taxonomy" id="110791"/>
    <lineage>
        <taxon>Eukaryota</taxon>
        <taxon>Metazoa</taxon>
        <taxon>Ecdysozoa</taxon>
        <taxon>Arthropoda</taxon>
        <taxon>Hexapoda</taxon>
        <taxon>Insecta</taxon>
        <taxon>Pterygota</taxon>
        <taxon>Neoptera</taxon>
        <taxon>Endopterygota</taxon>
        <taxon>Lepidoptera</taxon>
        <taxon>Glossata</taxon>
        <taxon>Ditrysia</taxon>
        <taxon>Papilionoidea</taxon>
        <taxon>Papilionidae</taxon>
        <taxon>Papilioninae</taxon>
        <taxon>Iphiclides</taxon>
    </lineage>
</organism>
<dbReference type="Proteomes" id="UP000837857">
    <property type="component" value="Chromosome 8"/>
</dbReference>
<evidence type="ECO:0000313" key="1">
    <source>
        <dbReference type="EMBL" id="CAH2074881.1"/>
    </source>
</evidence>
<keyword evidence="2" id="KW-1185">Reference proteome</keyword>
<name>A0ABN8J2F3_9NEOP</name>
<accession>A0ABN8J2F3</accession>
<proteinExistence type="predicted"/>
<sequence length="229" mass="24775">MANRKTRNNPSPRMLQWKLNRIKRIVRPTVEELLLALRRHVTRAKTGAPVQLRRPAGAGGVRSAIVFVAAFFRGAANGGRAGSSLGALGPTGRPLATPPLRHSATVPLRHVPQLLRNSLTRRRRRQVATRFVAAAPRLNLFPSEFGGNACSPVWSADKGRFTRDGGRRDEGVAAARRTPAPYLPTSCALSSPCYELTSSVASGAGHQHLFLGRSAIQQPQPICHVPLIP</sequence>
<feature type="non-terminal residue" evidence="1">
    <location>
        <position position="1"/>
    </location>
</feature>
<protein>
    <submittedName>
        <fullName evidence="1">Uncharacterized protein</fullName>
    </submittedName>
</protein>
<reference evidence="1" key="1">
    <citation type="submission" date="2022-03" db="EMBL/GenBank/DDBJ databases">
        <authorList>
            <person name="Martin H S."/>
        </authorList>
    </citation>
    <scope>NUCLEOTIDE SEQUENCE</scope>
</reference>